<dbReference type="EMBL" id="UINC01139892">
    <property type="protein sequence ID" value="SVD26719.1"/>
    <property type="molecule type" value="Genomic_DNA"/>
</dbReference>
<dbReference type="CDD" id="cd04301">
    <property type="entry name" value="NAT_SF"/>
    <property type="match status" value="1"/>
</dbReference>
<dbReference type="InterPro" id="IPR000182">
    <property type="entry name" value="GNAT_dom"/>
</dbReference>
<dbReference type="PROSITE" id="PS51186">
    <property type="entry name" value="GNAT"/>
    <property type="match status" value="1"/>
</dbReference>
<dbReference type="PANTHER" id="PTHR10545:SF29">
    <property type="entry name" value="GH14572P-RELATED"/>
    <property type="match status" value="1"/>
</dbReference>
<feature type="non-terminal residue" evidence="4">
    <location>
        <position position="97"/>
    </location>
</feature>
<dbReference type="SUPFAM" id="SSF55729">
    <property type="entry name" value="Acyl-CoA N-acyltransferases (Nat)"/>
    <property type="match status" value="1"/>
</dbReference>
<proteinExistence type="predicted"/>
<evidence type="ECO:0000259" key="3">
    <source>
        <dbReference type="PROSITE" id="PS51186"/>
    </source>
</evidence>
<name>A0A382TXD2_9ZZZZ</name>
<evidence type="ECO:0000256" key="2">
    <source>
        <dbReference type="ARBA" id="ARBA00023315"/>
    </source>
</evidence>
<dbReference type="InterPro" id="IPR016181">
    <property type="entry name" value="Acyl_CoA_acyltransferase"/>
</dbReference>
<dbReference type="Pfam" id="PF00583">
    <property type="entry name" value="Acetyltransf_1"/>
    <property type="match status" value="1"/>
</dbReference>
<reference evidence="4" key="1">
    <citation type="submission" date="2018-05" db="EMBL/GenBank/DDBJ databases">
        <authorList>
            <person name="Lanie J.A."/>
            <person name="Ng W.-L."/>
            <person name="Kazmierczak K.M."/>
            <person name="Andrzejewski T.M."/>
            <person name="Davidsen T.M."/>
            <person name="Wayne K.J."/>
            <person name="Tettelin H."/>
            <person name="Glass J.I."/>
            <person name="Rusch D."/>
            <person name="Podicherti R."/>
            <person name="Tsui H.-C.T."/>
            <person name="Winkler M.E."/>
        </authorList>
    </citation>
    <scope>NUCLEOTIDE SEQUENCE</scope>
</reference>
<feature type="domain" description="N-acetyltransferase" evidence="3">
    <location>
        <begin position="6"/>
        <end position="97"/>
    </location>
</feature>
<keyword evidence="2" id="KW-0012">Acyltransferase</keyword>
<dbReference type="Gene3D" id="3.40.630.30">
    <property type="match status" value="1"/>
</dbReference>
<gene>
    <name evidence="4" type="ORF">METZ01_LOCUS379573</name>
</gene>
<protein>
    <recommendedName>
        <fullName evidence="3">N-acetyltransferase domain-containing protein</fullName>
    </recommendedName>
</protein>
<dbReference type="AlphaFoldDB" id="A0A382TXD2"/>
<sequence>MPSNNFHIRLATSDDVPSILAFIKGLAEFEYLSNEVTVTETELQKSLFGPNPAAEVVIGFAGNEPAGFAVFFHNYSTFLGQRGMYLEDIFVTPEHRR</sequence>
<dbReference type="GO" id="GO:0008080">
    <property type="term" value="F:N-acetyltransferase activity"/>
    <property type="evidence" value="ECO:0007669"/>
    <property type="project" value="UniProtKB-ARBA"/>
</dbReference>
<dbReference type="InterPro" id="IPR051016">
    <property type="entry name" value="Diverse_Substrate_AcTransf"/>
</dbReference>
<keyword evidence="1" id="KW-0808">Transferase</keyword>
<dbReference type="PANTHER" id="PTHR10545">
    <property type="entry name" value="DIAMINE N-ACETYLTRANSFERASE"/>
    <property type="match status" value="1"/>
</dbReference>
<evidence type="ECO:0000256" key="1">
    <source>
        <dbReference type="ARBA" id="ARBA00022679"/>
    </source>
</evidence>
<evidence type="ECO:0000313" key="4">
    <source>
        <dbReference type="EMBL" id="SVD26719.1"/>
    </source>
</evidence>
<organism evidence="4">
    <name type="scientific">marine metagenome</name>
    <dbReference type="NCBI Taxonomy" id="408172"/>
    <lineage>
        <taxon>unclassified sequences</taxon>
        <taxon>metagenomes</taxon>
        <taxon>ecological metagenomes</taxon>
    </lineage>
</organism>
<accession>A0A382TXD2</accession>